<evidence type="ECO:0000313" key="1">
    <source>
        <dbReference type="EMBL" id="KAK7814739.1"/>
    </source>
</evidence>
<sequence length="70" mass="7662">MQPNITNVLAGKLQESHNDLSVLVHQDQLWGGCTCILATLPTSTNENTDTAAKIDNTFIHHLLCQVNTAF</sequence>
<protein>
    <submittedName>
        <fullName evidence="1">Uncharacterized protein</fullName>
    </submittedName>
</protein>
<accession>A0AAW0IKB8</accession>
<evidence type="ECO:0000313" key="2">
    <source>
        <dbReference type="Proteomes" id="UP001488838"/>
    </source>
</evidence>
<organism evidence="1 2">
    <name type="scientific">Myodes glareolus</name>
    <name type="common">Bank vole</name>
    <name type="synonym">Clethrionomys glareolus</name>
    <dbReference type="NCBI Taxonomy" id="447135"/>
    <lineage>
        <taxon>Eukaryota</taxon>
        <taxon>Metazoa</taxon>
        <taxon>Chordata</taxon>
        <taxon>Craniata</taxon>
        <taxon>Vertebrata</taxon>
        <taxon>Euteleostomi</taxon>
        <taxon>Mammalia</taxon>
        <taxon>Eutheria</taxon>
        <taxon>Euarchontoglires</taxon>
        <taxon>Glires</taxon>
        <taxon>Rodentia</taxon>
        <taxon>Myomorpha</taxon>
        <taxon>Muroidea</taxon>
        <taxon>Cricetidae</taxon>
        <taxon>Arvicolinae</taxon>
        <taxon>Myodes</taxon>
    </lineage>
</organism>
<keyword evidence="2" id="KW-1185">Reference proteome</keyword>
<gene>
    <name evidence="1" type="ORF">U0070_018063</name>
</gene>
<name>A0AAW0IKB8_MYOGA</name>
<dbReference type="EMBL" id="JBBHLL010000119">
    <property type="protein sequence ID" value="KAK7814739.1"/>
    <property type="molecule type" value="Genomic_DNA"/>
</dbReference>
<dbReference type="Proteomes" id="UP001488838">
    <property type="component" value="Unassembled WGS sequence"/>
</dbReference>
<dbReference type="AlphaFoldDB" id="A0AAW0IKB8"/>
<reference evidence="1 2" key="1">
    <citation type="journal article" date="2023" name="bioRxiv">
        <title>Conserved and derived expression patterns and positive selection on dental genes reveal complex evolutionary context of ever-growing rodent molars.</title>
        <authorList>
            <person name="Calamari Z.T."/>
            <person name="Song A."/>
            <person name="Cohen E."/>
            <person name="Akter M."/>
            <person name="Roy R.D."/>
            <person name="Hallikas O."/>
            <person name="Christensen M.M."/>
            <person name="Li P."/>
            <person name="Marangoni P."/>
            <person name="Jernvall J."/>
            <person name="Klein O.D."/>
        </authorList>
    </citation>
    <scope>NUCLEOTIDE SEQUENCE [LARGE SCALE GENOMIC DNA]</scope>
    <source>
        <strain evidence="1">V071</strain>
    </source>
</reference>
<comment type="caution">
    <text evidence="1">The sequence shown here is derived from an EMBL/GenBank/DDBJ whole genome shotgun (WGS) entry which is preliminary data.</text>
</comment>
<proteinExistence type="predicted"/>